<keyword evidence="1" id="KW-0472">Membrane</keyword>
<feature type="transmembrane region" description="Helical" evidence="1">
    <location>
        <begin position="75"/>
        <end position="94"/>
    </location>
</feature>
<protein>
    <submittedName>
        <fullName evidence="2">Uncharacterized protein</fullName>
    </submittedName>
</protein>
<accession>A0A1H3D8K3</accession>
<evidence type="ECO:0000313" key="2">
    <source>
        <dbReference type="EMBL" id="SDX62620.1"/>
    </source>
</evidence>
<keyword evidence="3" id="KW-1185">Reference proteome</keyword>
<reference evidence="3" key="1">
    <citation type="submission" date="2016-10" db="EMBL/GenBank/DDBJ databases">
        <authorList>
            <person name="Varghese N."/>
            <person name="Submissions S."/>
        </authorList>
    </citation>
    <scope>NUCLEOTIDE SEQUENCE [LARGE SCALE GENOMIC DNA]</scope>
    <source>
        <strain evidence="3">CGMCC 1.8975</strain>
    </source>
</reference>
<sequence length="110" mass="12695">MLYAVLLLDPDYGVFYGFLAVIPSICIAFFLLLLTLLHYITKHFSCLVIFALLYLITLFLLGFAEDIELDTFVPWIKGISTSLLLLNISIYFWIRKRKGEARAQAKADQW</sequence>
<name>A0A1H3D8K3_9BACT</name>
<dbReference type="EMBL" id="FNOV01000002">
    <property type="protein sequence ID" value="SDX62620.1"/>
    <property type="molecule type" value="Genomic_DNA"/>
</dbReference>
<dbReference type="Proteomes" id="UP000199249">
    <property type="component" value="Unassembled WGS sequence"/>
</dbReference>
<feature type="transmembrane region" description="Helical" evidence="1">
    <location>
        <begin position="12"/>
        <end position="37"/>
    </location>
</feature>
<keyword evidence="1" id="KW-1133">Transmembrane helix</keyword>
<dbReference type="AlphaFoldDB" id="A0A1H3D8K3"/>
<dbReference type="RefSeq" id="WP_092738080.1">
    <property type="nucleotide sequence ID" value="NZ_FNOV01000002.1"/>
</dbReference>
<organism evidence="2 3">
    <name type="scientific">Hymenobacter psychrophilus</name>
    <dbReference type="NCBI Taxonomy" id="651662"/>
    <lineage>
        <taxon>Bacteria</taxon>
        <taxon>Pseudomonadati</taxon>
        <taxon>Bacteroidota</taxon>
        <taxon>Cytophagia</taxon>
        <taxon>Cytophagales</taxon>
        <taxon>Hymenobacteraceae</taxon>
        <taxon>Hymenobacter</taxon>
    </lineage>
</organism>
<feature type="transmembrane region" description="Helical" evidence="1">
    <location>
        <begin position="44"/>
        <end position="63"/>
    </location>
</feature>
<gene>
    <name evidence="2" type="ORF">SAMN04488069_102259</name>
</gene>
<proteinExistence type="predicted"/>
<evidence type="ECO:0000313" key="3">
    <source>
        <dbReference type="Proteomes" id="UP000199249"/>
    </source>
</evidence>
<evidence type="ECO:0000256" key="1">
    <source>
        <dbReference type="SAM" id="Phobius"/>
    </source>
</evidence>
<keyword evidence="1" id="KW-0812">Transmembrane</keyword>